<proteinExistence type="predicted"/>
<sequence>CSSCSSFQLSCKADAQQRRQWLRGWAFWRSRQAGLLSAQPWRDARREHAEHTVGLLGRARRAGHGCLDPPKRPGQSREISWWLNLCGAASKTTAARTPAQQRNVKHEQHAFSKAFPAALSSDSPLPFEAKPLDIANDILGEDSEEELRAERRAEGQKTESVIEVGAVRLVAEFRHSTYLQWVTRAFYDYRQPVTCFEGDSW</sequence>
<name>A0A813F124_POLGL</name>
<dbReference type="Proteomes" id="UP000654075">
    <property type="component" value="Unassembled WGS sequence"/>
</dbReference>
<dbReference type="AlphaFoldDB" id="A0A813F124"/>
<keyword evidence="2" id="KW-1185">Reference proteome</keyword>
<gene>
    <name evidence="1" type="ORF">PGLA1383_LOCUS25844</name>
</gene>
<organism evidence="1 2">
    <name type="scientific">Polarella glacialis</name>
    <name type="common">Dinoflagellate</name>
    <dbReference type="NCBI Taxonomy" id="89957"/>
    <lineage>
        <taxon>Eukaryota</taxon>
        <taxon>Sar</taxon>
        <taxon>Alveolata</taxon>
        <taxon>Dinophyceae</taxon>
        <taxon>Suessiales</taxon>
        <taxon>Suessiaceae</taxon>
        <taxon>Polarella</taxon>
    </lineage>
</organism>
<accession>A0A813F124</accession>
<reference evidence="1" key="1">
    <citation type="submission" date="2021-02" db="EMBL/GenBank/DDBJ databases">
        <authorList>
            <person name="Dougan E. K."/>
            <person name="Rhodes N."/>
            <person name="Thang M."/>
            <person name="Chan C."/>
        </authorList>
    </citation>
    <scope>NUCLEOTIDE SEQUENCE</scope>
</reference>
<evidence type="ECO:0000313" key="1">
    <source>
        <dbReference type="EMBL" id="CAE8607942.1"/>
    </source>
</evidence>
<protein>
    <submittedName>
        <fullName evidence="1">Uncharacterized protein</fullName>
    </submittedName>
</protein>
<feature type="non-terminal residue" evidence="1">
    <location>
        <position position="1"/>
    </location>
</feature>
<dbReference type="EMBL" id="CAJNNV010022223">
    <property type="protein sequence ID" value="CAE8607942.1"/>
    <property type="molecule type" value="Genomic_DNA"/>
</dbReference>
<evidence type="ECO:0000313" key="2">
    <source>
        <dbReference type="Proteomes" id="UP000654075"/>
    </source>
</evidence>
<comment type="caution">
    <text evidence="1">The sequence shown here is derived from an EMBL/GenBank/DDBJ whole genome shotgun (WGS) entry which is preliminary data.</text>
</comment>